<accession>A0A327X3P5</accession>
<evidence type="ECO:0000256" key="6">
    <source>
        <dbReference type="ARBA" id="ARBA00037999"/>
    </source>
</evidence>
<dbReference type="InterPro" id="IPR000653">
    <property type="entry name" value="DegT/StrS_aminotransferase"/>
</dbReference>
<evidence type="ECO:0000313" key="13">
    <source>
        <dbReference type="EMBL" id="RAJ97568.1"/>
    </source>
</evidence>
<dbReference type="Proteomes" id="UP000248790">
    <property type="component" value="Unassembled WGS sequence"/>
</dbReference>
<dbReference type="CDD" id="cd00616">
    <property type="entry name" value="AHBA_syn"/>
    <property type="match status" value="1"/>
</dbReference>
<comment type="caution">
    <text evidence="13">The sequence shown here is derived from an EMBL/GenBank/DDBJ whole genome shotgun (WGS) entry which is preliminary data.</text>
</comment>
<protein>
    <recommendedName>
        <fullName evidence="9">GDP-perosamine synthase</fullName>
        <ecNumber evidence="8">2.6.1.102</ecNumber>
    </recommendedName>
</protein>
<organism evidence="13 14">
    <name type="scientific">Larkinella arboricola</name>
    <dbReference type="NCBI Taxonomy" id="643671"/>
    <lineage>
        <taxon>Bacteria</taxon>
        <taxon>Pseudomonadati</taxon>
        <taxon>Bacteroidota</taxon>
        <taxon>Cytophagia</taxon>
        <taxon>Cytophagales</taxon>
        <taxon>Spirosomataceae</taxon>
        <taxon>Larkinella</taxon>
    </lineage>
</organism>
<dbReference type="OrthoDB" id="9810913at2"/>
<feature type="active site" description="Proton acceptor" evidence="10">
    <location>
        <position position="190"/>
    </location>
</feature>
<dbReference type="InterPro" id="IPR015421">
    <property type="entry name" value="PyrdxlP-dep_Trfase_major"/>
</dbReference>
<reference evidence="13 14" key="1">
    <citation type="submission" date="2018-06" db="EMBL/GenBank/DDBJ databases">
        <title>Genomic Encyclopedia of Archaeal and Bacterial Type Strains, Phase II (KMG-II): from individual species to whole genera.</title>
        <authorList>
            <person name="Goeker M."/>
        </authorList>
    </citation>
    <scope>NUCLEOTIDE SEQUENCE [LARGE SCALE GENOMIC DNA]</scope>
    <source>
        <strain evidence="13 14">DSM 21851</strain>
    </source>
</reference>
<evidence type="ECO:0000256" key="8">
    <source>
        <dbReference type="ARBA" id="ARBA00066317"/>
    </source>
</evidence>
<keyword evidence="4" id="KW-0808">Transferase</keyword>
<evidence type="ECO:0000313" key="14">
    <source>
        <dbReference type="Proteomes" id="UP000248790"/>
    </source>
</evidence>
<dbReference type="AlphaFoldDB" id="A0A327X3P5"/>
<keyword evidence="14" id="KW-1185">Reference proteome</keyword>
<dbReference type="Pfam" id="PF01041">
    <property type="entry name" value="DegT_DnrJ_EryC1"/>
    <property type="match status" value="1"/>
</dbReference>
<comment type="pathway">
    <text evidence="2">Bacterial outer membrane biogenesis; LPS O-antigen biosynthesis.</text>
</comment>
<evidence type="ECO:0000256" key="12">
    <source>
        <dbReference type="RuleBase" id="RU004508"/>
    </source>
</evidence>
<evidence type="ECO:0000256" key="5">
    <source>
        <dbReference type="ARBA" id="ARBA00022898"/>
    </source>
</evidence>
<keyword evidence="5 11" id="KW-0663">Pyridoxal phosphate</keyword>
<comment type="cofactor">
    <cofactor evidence="1">
        <name>pyridoxal 5'-phosphate</name>
        <dbReference type="ChEBI" id="CHEBI:597326"/>
    </cofactor>
</comment>
<dbReference type="EC" id="2.6.1.102" evidence="8"/>
<comment type="catalytic activity">
    <reaction evidence="7">
        <text>GDP-alpha-D-perosamine + 2-oxoglutarate = GDP-4-dehydro-alpha-D-rhamnose + L-glutamate</text>
        <dbReference type="Rhea" id="RHEA:36779"/>
        <dbReference type="ChEBI" id="CHEBI:16810"/>
        <dbReference type="ChEBI" id="CHEBI:29985"/>
        <dbReference type="ChEBI" id="CHEBI:57964"/>
        <dbReference type="ChEBI" id="CHEBI:73996"/>
        <dbReference type="EC" id="2.6.1.102"/>
    </reaction>
</comment>
<dbReference type="InterPro" id="IPR015422">
    <property type="entry name" value="PyrdxlP-dep_Trfase_small"/>
</dbReference>
<dbReference type="PANTHER" id="PTHR30244">
    <property type="entry name" value="TRANSAMINASE"/>
    <property type="match status" value="1"/>
</dbReference>
<keyword evidence="3" id="KW-0032">Aminotransferase</keyword>
<dbReference type="GO" id="GO:0000271">
    <property type="term" value="P:polysaccharide biosynthetic process"/>
    <property type="evidence" value="ECO:0007669"/>
    <property type="project" value="TreeGrafter"/>
</dbReference>
<dbReference type="InterPro" id="IPR015424">
    <property type="entry name" value="PyrdxlP-dep_Trfase"/>
</dbReference>
<dbReference type="GO" id="GO:0030170">
    <property type="term" value="F:pyridoxal phosphate binding"/>
    <property type="evidence" value="ECO:0007669"/>
    <property type="project" value="TreeGrafter"/>
</dbReference>
<evidence type="ECO:0000256" key="7">
    <source>
        <dbReference type="ARBA" id="ARBA00051587"/>
    </source>
</evidence>
<dbReference type="PIRSF" id="PIRSF000390">
    <property type="entry name" value="PLP_StrS"/>
    <property type="match status" value="1"/>
</dbReference>
<dbReference type="FunFam" id="3.40.640.10:FF:000090">
    <property type="entry name" value="Pyridoxal phosphate-dependent aminotransferase"/>
    <property type="match status" value="1"/>
</dbReference>
<gene>
    <name evidence="13" type="ORF">LX87_02470</name>
</gene>
<evidence type="ECO:0000256" key="3">
    <source>
        <dbReference type="ARBA" id="ARBA00022576"/>
    </source>
</evidence>
<feature type="modified residue" description="N6-(pyridoxal phosphate)lysine" evidence="11">
    <location>
        <position position="190"/>
    </location>
</feature>
<evidence type="ECO:0000256" key="4">
    <source>
        <dbReference type="ARBA" id="ARBA00022679"/>
    </source>
</evidence>
<evidence type="ECO:0000256" key="11">
    <source>
        <dbReference type="PIRSR" id="PIRSR000390-2"/>
    </source>
</evidence>
<sequence length="388" mass="42396">MTPEIYLSSPHLGERELQYVQEAFSSNWIAPLGPHVDGFEQDLCATTGASYAAALSSGTAALHLALVLLGVSSGDEVMCQSFTFAASANPILYQGATPIFIDSETTTWNICPDTLETALKDRIARGKRPKAVIVVHLYGMPARMAEILDICQRYEIPLIEDAAEALGSAYQGKPCGTLGKLAVLSFNGNKIITTSGGGALLSNDEALIKKARFLATQARDPAPHYEHSVVGYNYRMSNVCAAIGRGQLAVLETRVAQRRANFERYVKRLKPLPGVDFQPEPDGFFSNRWLSCITVDPELSDGVTREDIRLALAEQRIEARPLWKPMHQQPVFARAPFYGSSVSERLFENGLCIPSGSNLTTGQLNKIMACIEETFSLPQDQRLPSQTA</sequence>
<dbReference type="GO" id="GO:0102933">
    <property type="term" value="F:GDP-4-dehydro-6-deoxy-D-mannose-4-aminotransferase activity"/>
    <property type="evidence" value="ECO:0007669"/>
    <property type="project" value="UniProtKB-EC"/>
</dbReference>
<evidence type="ECO:0000256" key="1">
    <source>
        <dbReference type="ARBA" id="ARBA00001933"/>
    </source>
</evidence>
<dbReference type="RefSeq" id="WP_111628548.1">
    <property type="nucleotide sequence ID" value="NZ_QLMC01000003.1"/>
</dbReference>
<dbReference type="Gene3D" id="3.40.640.10">
    <property type="entry name" value="Type I PLP-dependent aspartate aminotransferase-like (Major domain)"/>
    <property type="match status" value="1"/>
</dbReference>
<dbReference type="Gene3D" id="3.90.1150.10">
    <property type="entry name" value="Aspartate Aminotransferase, domain 1"/>
    <property type="match status" value="1"/>
</dbReference>
<dbReference type="PANTHER" id="PTHR30244:SF34">
    <property type="entry name" value="DTDP-4-AMINO-4,6-DIDEOXYGALACTOSE TRANSAMINASE"/>
    <property type="match status" value="1"/>
</dbReference>
<dbReference type="EMBL" id="QLMC01000003">
    <property type="protein sequence ID" value="RAJ97568.1"/>
    <property type="molecule type" value="Genomic_DNA"/>
</dbReference>
<comment type="similarity">
    <text evidence="6 12">Belongs to the DegT/DnrJ/EryC1 family.</text>
</comment>
<evidence type="ECO:0000256" key="9">
    <source>
        <dbReference type="ARBA" id="ARBA00074221"/>
    </source>
</evidence>
<name>A0A327X3P5_LARAB</name>
<evidence type="ECO:0000256" key="10">
    <source>
        <dbReference type="PIRSR" id="PIRSR000390-1"/>
    </source>
</evidence>
<evidence type="ECO:0000256" key="2">
    <source>
        <dbReference type="ARBA" id="ARBA00005125"/>
    </source>
</evidence>
<proteinExistence type="inferred from homology"/>
<dbReference type="SUPFAM" id="SSF53383">
    <property type="entry name" value="PLP-dependent transferases"/>
    <property type="match status" value="1"/>
</dbReference>